<organism evidence="12 13">
    <name type="scientific">Amycolatopsis marina</name>
    <dbReference type="NCBI Taxonomy" id="490629"/>
    <lineage>
        <taxon>Bacteria</taxon>
        <taxon>Bacillati</taxon>
        <taxon>Actinomycetota</taxon>
        <taxon>Actinomycetes</taxon>
        <taxon>Pseudonocardiales</taxon>
        <taxon>Pseudonocardiaceae</taxon>
        <taxon>Amycolatopsis</taxon>
    </lineage>
</organism>
<evidence type="ECO:0000259" key="11">
    <source>
        <dbReference type="Pfam" id="PF02900"/>
    </source>
</evidence>
<comment type="similarity">
    <text evidence="4 10">Belongs to the LigB/MhpB extradiol dioxygenase family.</text>
</comment>
<comment type="function">
    <text evidence="10">Catalyzes the non-heme iron(II)-dependent oxidative cleavage of 2,3-dihydroxyphenylpropionic acid and 2,3-dihydroxicinnamic acid into 2-hydroxy-6-ketononadienedioate and 2-hydroxy-6-ketononatrienedioate, respectively.</text>
</comment>
<dbReference type="SUPFAM" id="SSF53213">
    <property type="entry name" value="LigB-like"/>
    <property type="match status" value="1"/>
</dbReference>
<comment type="catalytic activity">
    <reaction evidence="1 10">
        <text>(2E)-3-(2,3-dihydroxyphenyl)prop-2-enoate + O2 = (2Z,4E,7E)-2-hydroxy-6-oxonona-2,4,7-trienedioate + H(+)</text>
        <dbReference type="Rhea" id="RHEA:25054"/>
        <dbReference type="ChEBI" id="CHEBI:15378"/>
        <dbReference type="ChEBI" id="CHEBI:15379"/>
        <dbReference type="ChEBI" id="CHEBI:58642"/>
        <dbReference type="ChEBI" id="CHEBI:66888"/>
        <dbReference type="EC" id="1.13.11.16"/>
    </reaction>
</comment>
<evidence type="ECO:0000313" key="13">
    <source>
        <dbReference type="Proteomes" id="UP000243799"/>
    </source>
</evidence>
<comment type="catalytic activity">
    <reaction evidence="2 10">
        <text>3-(2,3-dihydroxyphenyl)propanoate + O2 = (2Z,4E)-2-hydroxy-6-oxonona-2,4-dienedioate + H(+)</text>
        <dbReference type="Rhea" id="RHEA:23840"/>
        <dbReference type="ChEBI" id="CHEBI:15378"/>
        <dbReference type="ChEBI" id="CHEBI:15379"/>
        <dbReference type="ChEBI" id="CHEBI:46951"/>
        <dbReference type="ChEBI" id="CHEBI:66887"/>
        <dbReference type="EC" id="1.13.11.16"/>
    </reaction>
</comment>
<comment type="pathway">
    <text evidence="3 10">Aromatic compound metabolism; 3-phenylpropanoate degradation.</text>
</comment>
<evidence type="ECO:0000313" key="12">
    <source>
        <dbReference type="EMBL" id="SFB53506.1"/>
    </source>
</evidence>
<evidence type="ECO:0000256" key="3">
    <source>
        <dbReference type="ARBA" id="ARBA00005207"/>
    </source>
</evidence>
<keyword evidence="7 10" id="KW-0223">Dioxygenase</keyword>
<dbReference type="GO" id="GO:0008198">
    <property type="term" value="F:ferrous iron binding"/>
    <property type="evidence" value="ECO:0007669"/>
    <property type="project" value="InterPro"/>
</dbReference>
<accession>A0A1I1BUY5</accession>
<dbReference type="GO" id="GO:0019380">
    <property type="term" value="P:3-phenylpropionate catabolic process"/>
    <property type="evidence" value="ECO:0007669"/>
    <property type="project" value="UniProtKB-UniRule"/>
</dbReference>
<comment type="subunit">
    <text evidence="5 10">Homotetramer.</text>
</comment>
<dbReference type="Pfam" id="PF02900">
    <property type="entry name" value="LigB"/>
    <property type="match status" value="1"/>
</dbReference>
<keyword evidence="13" id="KW-1185">Reference proteome</keyword>
<dbReference type="RefSeq" id="WP_177242771.1">
    <property type="nucleotide sequence ID" value="NZ_FOKG01000017.1"/>
</dbReference>
<dbReference type="STRING" id="490629.SAMN05216266_11757"/>
<dbReference type="GO" id="GO:0047070">
    <property type="term" value="F:3-carboxyethylcatechol 2,3-dioxygenase activity"/>
    <property type="evidence" value="ECO:0007669"/>
    <property type="project" value="UniProtKB-UniRule"/>
</dbReference>
<dbReference type="UniPathway" id="UPA00714"/>
<dbReference type="Proteomes" id="UP000243799">
    <property type="component" value="Unassembled WGS sequence"/>
</dbReference>
<dbReference type="InterPro" id="IPR023789">
    <property type="entry name" value="DHPP/DHXA_dioxygenase"/>
</dbReference>
<evidence type="ECO:0000256" key="10">
    <source>
        <dbReference type="HAMAP-Rule" id="MF_01653"/>
    </source>
</evidence>
<feature type="domain" description="Extradiol ring-cleavage dioxygenase class III enzyme subunit B" evidence="11">
    <location>
        <begin position="7"/>
        <end position="304"/>
    </location>
</feature>
<dbReference type="EMBL" id="FOKG01000017">
    <property type="protein sequence ID" value="SFB53506.1"/>
    <property type="molecule type" value="Genomic_DNA"/>
</dbReference>
<evidence type="ECO:0000256" key="9">
    <source>
        <dbReference type="ARBA" id="ARBA00023004"/>
    </source>
</evidence>
<dbReference type="HAMAP" id="MF_01653">
    <property type="entry name" value="MhpB"/>
    <property type="match status" value="1"/>
</dbReference>
<evidence type="ECO:0000256" key="7">
    <source>
        <dbReference type="ARBA" id="ARBA00022964"/>
    </source>
</evidence>
<comment type="cofactor">
    <cofactor evidence="10">
        <name>Fe(2+)</name>
        <dbReference type="ChEBI" id="CHEBI:29033"/>
    </cofactor>
</comment>
<dbReference type="InterPro" id="IPR004183">
    <property type="entry name" value="Xdiol_dOase_suB"/>
</dbReference>
<evidence type="ECO:0000256" key="6">
    <source>
        <dbReference type="ARBA" id="ARBA00022797"/>
    </source>
</evidence>
<dbReference type="EC" id="1.13.11.16" evidence="10"/>
<keyword evidence="6 10" id="KW-0058">Aromatic hydrocarbons catabolism</keyword>
<protein>
    <recommendedName>
        <fullName evidence="10">2,3-dihydroxyphenylpropionate/2,3-dihydroxicinnamic acid 1,2-dioxygenase</fullName>
        <ecNumber evidence="10">1.13.11.16</ecNumber>
    </recommendedName>
    <alternativeName>
        <fullName evidence="10">3-carboxyethylcatechol 2,3-dioxygenase</fullName>
    </alternativeName>
</protein>
<evidence type="ECO:0000256" key="2">
    <source>
        <dbReference type="ARBA" id="ARBA00001843"/>
    </source>
</evidence>
<evidence type="ECO:0000256" key="8">
    <source>
        <dbReference type="ARBA" id="ARBA00023002"/>
    </source>
</evidence>
<dbReference type="CDD" id="cd07365">
    <property type="entry name" value="MhpB_like"/>
    <property type="match status" value="1"/>
</dbReference>
<evidence type="ECO:0000256" key="5">
    <source>
        <dbReference type="ARBA" id="ARBA00011881"/>
    </source>
</evidence>
<dbReference type="NCBIfam" id="NF009910">
    <property type="entry name" value="PRK13370.1-4"/>
    <property type="match status" value="1"/>
</dbReference>
<feature type="active site" description="Proton acceptor" evidence="10">
    <location>
        <position position="179"/>
    </location>
</feature>
<proteinExistence type="inferred from homology"/>
<gene>
    <name evidence="10" type="primary">mhpB</name>
    <name evidence="12" type="ORF">SAMN05216266_11757</name>
</gene>
<keyword evidence="9 10" id="KW-0408">Iron</keyword>
<sequence>MPVAVCALSHSPLIGFNHPAKAVEKRVEMAFDQARSFIAEFDPNLVVLFAPDHYNGFFYDMMPQFCIGTHATALGDYNTPAGELSVAKSARTMAKDVLAAGIDIAVSERMYVDHGFSQPLQILFDGLDKVPVVPIFINSVATPLCPVGRIRQLGTAVGHASAHIAEQRVLFLGSGGLSHDPPVPQLENATEEVAARLIDGRNPTPEERARRQARVIASGLELAAGTSSMRPINPEWDRQFLDLISAGELQHVDAWDNAWFAEQAGNSSHEVRTWIAAYAAMAARGNYVINYRFYEPVPEWVAGFAVTTAVSADA</sequence>
<dbReference type="Gene3D" id="3.40.830.10">
    <property type="entry name" value="LigB-like"/>
    <property type="match status" value="1"/>
</dbReference>
<reference evidence="13" key="1">
    <citation type="submission" date="2016-10" db="EMBL/GenBank/DDBJ databases">
        <authorList>
            <person name="Varghese N."/>
            <person name="Submissions S."/>
        </authorList>
    </citation>
    <scope>NUCLEOTIDE SEQUENCE [LARGE SCALE GENOMIC DNA]</scope>
    <source>
        <strain evidence="13">CGMCC 4.3568</strain>
    </source>
</reference>
<keyword evidence="8 10" id="KW-0560">Oxidoreductase</keyword>
<name>A0A1I1BUY5_9PSEU</name>
<feature type="active site" description="Proton donor" evidence="10">
    <location>
        <position position="114"/>
    </location>
</feature>
<dbReference type="AlphaFoldDB" id="A0A1I1BUY5"/>
<evidence type="ECO:0000256" key="1">
    <source>
        <dbReference type="ARBA" id="ARBA00001748"/>
    </source>
</evidence>
<evidence type="ECO:0000256" key="4">
    <source>
        <dbReference type="ARBA" id="ARBA00007030"/>
    </source>
</evidence>